<organism evidence="1 2">
    <name type="scientific">Actinomadura citrea</name>
    <dbReference type="NCBI Taxonomy" id="46158"/>
    <lineage>
        <taxon>Bacteria</taxon>
        <taxon>Bacillati</taxon>
        <taxon>Actinomycetota</taxon>
        <taxon>Actinomycetes</taxon>
        <taxon>Streptosporangiales</taxon>
        <taxon>Thermomonosporaceae</taxon>
        <taxon>Actinomadura</taxon>
    </lineage>
</organism>
<name>A0A7Y9GAZ9_9ACTN</name>
<keyword evidence="2" id="KW-1185">Reference proteome</keyword>
<evidence type="ECO:0000313" key="1">
    <source>
        <dbReference type="EMBL" id="NYE13234.1"/>
    </source>
</evidence>
<accession>A0A7Y9GAZ9</accession>
<sequence length="62" mass="6801">MSEASHHETHFTPKRTVIDQRTGQLVKAGTVGCPCGWTAPGSENDFMAKFAEHLAEQRGEES</sequence>
<dbReference type="EMBL" id="JACCBT010000001">
    <property type="protein sequence ID" value="NYE13234.1"/>
    <property type="molecule type" value="Genomic_DNA"/>
</dbReference>
<comment type="caution">
    <text evidence="1">The sequence shown here is derived from an EMBL/GenBank/DDBJ whole genome shotgun (WGS) entry which is preliminary data.</text>
</comment>
<proteinExistence type="predicted"/>
<dbReference type="Proteomes" id="UP000591272">
    <property type="component" value="Unassembled WGS sequence"/>
</dbReference>
<dbReference type="RefSeq" id="WP_179834305.1">
    <property type="nucleotide sequence ID" value="NZ_BMRD01000025.1"/>
</dbReference>
<dbReference type="AlphaFoldDB" id="A0A7Y9GAZ9"/>
<protein>
    <submittedName>
        <fullName evidence="1">Uncharacterized protein</fullName>
    </submittedName>
</protein>
<reference evidence="1 2" key="1">
    <citation type="submission" date="2020-07" db="EMBL/GenBank/DDBJ databases">
        <title>Sequencing the genomes of 1000 actinobacteria strains.</title>
        <authorList>
            <person name="Klenk H.-P."/>
        </authorList>
    </citation>
    <scope>NUCLEOTIDE SEQUENCE [LARGE SCALE GENOMIC DNA]</scope>
    <source>
        <strain evidence="1 2">DSM 43461</strain>
    </source>
</reference>
<gene>
    <name evidence="1" type="ORF">BJ999_003530</name>
</gene>
<evidence type="ECO:0000313" key="2">
    <source>
        <dbReference type="Proteomes" id="UP000591272"/>
    </source>
</evidence>